<gene>
    <name evidence="3" type="ORF">L0664_11665</name>
</gene>
<dbReference type="EMBL" id="JAKGAQ010000002">
    <property type="protein sequence ID" value="MCF2871725.1"/>
    <property type="molecule type" value="Genomic_DNA"/>
</dbReference>
<evidence type="ECO:0000313" key="3">
    <source>
        <dbReference type="EMBL" id="MCF2871725.1"/>
    </source>
</evidence>
<feature type="chain" id="PRO_5047331706" evidence="1">
    <location>
        <begin position="23"/>
        <end position="207"/>
    </location>
</feature>
<dbReference type="Gene3D" id="3.40.250.10">
    <property type="entry name" value="Rhodanese-like domain"/>
    <property type="match status" value="1"/>
</dbReference>
<keyword evidence="4" id="KW-1185">Reference proteome</keyword>
<dbReference type="CDD" id="cd00158">
    <property type="entry name" value="RHOD"/>
    <property type="match status" value="1"/>
</dbReference>
<feature type="domain" description="Rhodanese" evidence="2">
    <location>
        <begin position="97"/>
        <end position="207"/>
    </location>
</feature>
<dbReference type="SUPFAM" id="SSF52821">
    <property type="entry name" value="Rhodanese/Cell cycle control phosphatase"/>
    <property type="match status" value="1"/>
</dbReference>
<keyword evidence="1" id="KW-0732">Signal</keyword>
<dbReference type="InterPro" id="IPR001763">
    <property type="entry name" value="Rhodanese-like_dom"/>
</dbReference>
<dbReference type="Proteomes" id="UP001200557">
    <property type="component" value="Unassembled WGS sequence"/>
</dbReference>
<comment type="caution">
    <text evidence="3">The sequence shown here is derived from an EMBL/GenBank/DDBJ whole genome shotgun (WGS) entry which is preliminary data.</text>
</comment>
<evidence type="ECO:0000256" key="1">
    <source>
        <dbReference type="SAM" id="SignalP"/>
    </source>
</evidence>
<dbReference type="RefSeq" id="WP_235226024.1">
    <property type="nucleotide sequence ID" value="NZ_JAKGAQ010000002.1"/>
</dbReference>
<dbReference type="Pfam" id="PF00581">
    <property type="entry name" value="Rhodanese"/>
    <property type="match status" value="1"/>
</dbReference>
<organism evidence="3 4">
    <name type="scientific">Octadecabacter dasysiphoniae</name>
    <dbReference type="NCBI Taxonomy" id="2909341"/>
    <lineage>
        <taxon>Bacteria</taxon>
        <taxon>Pseudomonadati</taxon>
        <taxon>Pseudomonadota</taxon>
        <taxon>Alphaproteobacteria</taxon>
        <taxon>Rhodobacterales</taxon>
        <taxon>Roseobacteraceae</taxon>
        <taxon>Octadecabacter</taxon>
    </lineage>
</organism>
<proteinExistence type="predicted"/>
<accession>A0ABS9CZB2</accession>
<dbReference type="PROSITE" id="PS50206">
    <property type="entry name" value="RHODANESE_3"/>
    <property type="match status" value="1"/>
</dbReference>
<dbReference type="SMART" id="SM00450">
    <property type="entry name" value="RHOD"/>
    <property type="match status" value="1"/>
</dbReference>
<protein>
    <submittedName>
        <fullName evidence="3">Rhodanese-like domain-containing protein</fullName>
    </submittedName>
</protein>
<name>A0ABS9CZB2_9RHOB</name>
<evidence type="ECO:0000259" key="2">
    <source>
        <dbReference type="PROSITE" id="PS50206"/>
    </source>
</evidence>
<dbReference type="InterPro" id="IPR036873">
    <property type="entry name" value="Rhodanese-like_dom_sf"/>
</dbReference>
<reference evidence="3 4" key="1">
    <citation type="submission" date="2022-01" db="EMBL/GenBank/DDBJ databases">
        <title>Octadecabacter sp. nov., isolated from a marine alga.</title>
        <authorList>
            <person name="Jin M.S."/>
            <person name="Kim H.M."/>
            <person name="Han D.M."/>
            <person name="Jung J.J."/>
            <person name="Jeon C.O."/>
        </authorList>
    </citation>
    <scope>NUCLEOTIDE SEQUENCE [LARGE SCALE GENOMIC DNA]</scope>
    <source>
        <strain evidence="3 4">G9-8</strain>
    </source>
</reference>
<feature type="signal peptide" evidence="1">
    <location>
        <begin position="1"/>
        <end position="22"/>
    </location>
</feature>
<evidence type="ECO:0000313" key="4">
    <source>
        <dbReference type="Proteomes" id="UP001200557"/>
    </source>
</evidence>
<sequence>MILFQRMAGLMCALLLATSAAAQDVRITTFKDDSTFTLNGRTFTVTRDQNTAATLQGDFARTSRACPPNCIQPMIAATGVATYGELEVLGFMETKVTDGAGLLLDVRNPDAFATSSIPGAVNVPFMTLTDENRFRKDILRALGAVDAAGDTLDFTNAMSLTVFSGGVWSSDAITAINNLLSAGYPARKLSYYRGGMQAWLHVGLTVQ</sequence>